<dbReference type="PANTHER" id="PTHR42850:SF4">
    <property type="entry name" value="ZINC-DEPENDENT ENDOPOLYPHOSPHATASE"/>
    <property type="match status" value="1"/>
</dbReference>
<dbReference type="InterPro" id="IPR029052">
    <property type="entry name" value="Metallo-depent_PP-like"/>
</dbReference>
<dbReference type="PANTHER" id="PTHR42850">
    <property type="entry name" value="METALLOPHOSPHOESTERASE"/>
    <property type="match status" value="1"/>
</dbReference>
<dbReference type="InterPro" id="IPR004843">
    <property type="entry name" value="Calcineurin-like_PHP"/>
</dbReference>
<protein>
    <recommendedName>
        <fullName evidence="2">Calcineurin-like phosphoesterase domain-containing protein</fullName>
    </recommendedName>
</protein>
<keyword evidence="4" id="KW-1185">Reference proteome</keyword>
<gene>
    <name evidence="3" type="ORF">K7432_014584</name>
</gene>
<dbReference type="CDD" id="cd00144">
    <property type="entry name" value="MPP_PPP_family"/>
    <property type="match status" value="1"/>
</dbReference>
<feature type="non-terminal residue" evidence="3">
    <location>
        <position position="232"/>
    </location>
</feature>
<dbReference type="InterPro" id="IPR050126">
    <property type="entry name" value="Ap4A_hydrolase"/>
</dbReference>
<evidence type="ECO:0000259" key="2">
    <source>
        <dbReference type="Pfam" id="PF00149"/>
    </source>
</evidence>
<dbReference type="EMBL" id="JASJQH010001700">
    <property type="protein sequence ID" value="KAK9760921.1"/>
    <property type="molecule type" value="Genomic_DNA"/>
</dbReference>
<dbReference type="Gene3D" id="3.60.21.10">
    <property type="match status" value="1"/>
</dbReference>
<comment type="caution">
    <text evidence="3">The sequence shown here is derived from an EMBL/GenBank/DDBJ whole genome shotgun (WGS) entry which is preliminary data.</text>
</comment>
<evidence type="ECO:0000313" key="3">
    <source>
        <dbReference type="EMBL" id="KAK9760921.1"/>
    </source>
</evidence>
<keyword evidence="1" id="KW-0812">Transmembrane</keyword>
<dbReference type="Pfam" id="PF00149">
    <property type="entry name" value="Metallophos"/>
    <property type="match status" value="1"/>
</dbReference>
<evidence type="ECO:0000313" key="4">
    <source>
        <dbReference type="Proteomes" id="UP001479436"/>
    </source>
</evidence>
<dbReference type="Proteomes" id="UP001479436">
    <property type="component" value="Unassembled WGS sequence"/>
</dbReference>
<evidence type="ECO:0000256" key="1">
    <source>
        <dbReference type="SAM" id="Phobius"/>
    </source>
</evidence>
<dbReference type="SUPFAM" id="SSF56300">
    <property type="entry name" value="Metallo-dependent phosphatases"/>
    <property type="match status" value="1"/>
</dbReference>
<feature type="domain" description="Calcineurin-like phosphoesterase" evidence="2">
    <location>
        <begin position="47"/>
        <end position="228"/>
    </location>
</feature>
<keyword evidence="1" id="KW-0472">Membrane</keyword>
<keyword evidence="1" id="KW-1133">Transmembrane helix</keyword>
<name>A0ABR2WHK3_9FUNG</name>
<accession>A0ABR2WHK3</accession>
<sequence length="232" mass="26668">MATFRRSLRCSLLLGFTSFILFFITIAYVSHRSSPTIFEYHHNTTGRLIFIGDVHGHLHSFNKLLKKLNLEPEDQVVLLGDLVSKGPDSVGTLARAKEINALCVRGNHDDLVIRWRHYYRLTHSDWNINEEHQKIASALPRELYEYLDSCPLILHIPQYSVYAVHAGLNPYTSVNEQSRFHVMNMRRVLPNSQPTKEKDEGIPWSTVWNEMQSTLGDPKTVLYGHESSRGLV</sequence>
<reference evidence="3 4" key="1">
    <citation type="submission" date="2023-04" db="EMBL/GenBank/DDBJ databases">
        <title>Genome of Basidiobolus ranarum AG-B5.</title>
        <authorList>
            <person name="Stajich J.E."/>
            <person name="Carter-House D."/>
            <person name="Gryganskyi A."/>
        </authorList>
    </citation>
    <scope>NUCLEOTIDE SEQUENCE [LARGE SCALE GENOMIC DNA]</scope>
    <source>
        <strain evidence="3 4">AG-B5</strain>
    </source>
</reference>
<proteinExistence type="predicted"/>
<organism evidence="3 4">
    <name type="scientific">Basidiobolus ranarum</name>
    <dbReference type="NCBI Taxonomy" id="34480"/>
    <lineage>
        <taxon>Eukaryota</taxon>
        <taxon>Fungi</taxon>
        <taxon>Fungi incertae sedis</taxon>
        <taxon>Zoopagomycota</taxon>
        <taxon>Entomophthoromycotina</taxon>
        <taxon>Basidiobolomycetes</taxon>
        <taxon>Basidiobolales</taxon>
        <taxon>Basidiobolaceae</taxon>
        <taxon>Basidiobolus</taxon>
    </lineage>
</organism>
<feature type="transmembrane region" description="Helical" evidence="1">
    <location>
        <begin position="12"/>
        <end position="30"/>
    </location>
</feature>